<evidence type="ECO:0000313" key="2">
    <source>
        <dbReference type="Proteomes" id="UP000054018"/>
    </source>
</evidence>
<protein>
    <submittedName>
        <fullName evidence="1">Uncharacterized protein</fullName>
    </submittedName>
</protein>
<name>A0A0C9YTJ7_9AGAM</name>
<dbReference type="STRING" id="765257.A0A0C9YTJ7"/>
<gene>
    <name evidence="1" type="ORF">PISMIDRAFT_25804</name>
</gene>
<dbReference type="OrthoDB" id="2684683at2759"/>
<reference evidence="1 2" key="1">
    <citation type="submission" date="2014-04" db="EMBL/GenBank/DDBJ databases">
        <authorList>
            <consortium name="DOE Joint Genome Institute"/>
            <person name="Kuo A."/>
            <person name="Kohler A."/>
            <person name="Costa M.D."/>
            <person name="Nagy L.G."/>
            <person name="Floudas D."/>
            <person name="Copeland A."/>
            <person name="Barry K.W."/>
            <person name="Cichocki N."/>
            <person name="Veneault-Fourrey C."/>
            <person name="LaButti K."/>
            <person name="Lindquist E.A."/>
            <person name="Lipzen A."/>
            <person name="Lundell T."/>
            <person name="Morin E."/>
            <person name="Murat C."/>
            <person name="Sun H."/>
            <person name="Tunlid A."/>
            <person name="Henrissat B."/>
            <person name="Grigoriev I.V."/>
            <person name="Hibbett D.S."/>
            <person name="Martin F."/>
            <person name="Nordberg H.P."/>
            <person name="Cantor M.N."/>
            <person name="Hua S.X."/>
        </authorList>
    </citation>
    <scope>NUCLEOTIDE SEQUENCE [LARGE SCALE GENOMIC DNA]</scope>
    <source>
        <strain evidence="1 2">441</strain>
    </source>
</reference>
<dbReference type="Proteomes" id="UP000054018">
    <property type="component" value="Unassembled WGS sequence"/>
</dbReference>
<proteinExistence type="predicted"/>
<organism evidence="1 2">
    <name type="scientific">Pisolithus microcarpus 441</name>
    <dbReference type="NCBI Taxonomy" id="765257"/>
    <lineage>
        <taxon>Eukaryota</taxon>
        <taxon>Fungi</taxon>
        <taxon>Dikarya</taxon>
        <taxon>Basidiomycota</taxon>
        <taxon>Agaricomycotina</taxon>
        <taxon>Agaricomycetes</taxon>
        <taxon>Agaricomycetidae</taxon>
        <taxon>Boletales</taxon>
        <taxon>Sclerodermatineae</taxon>
        <taxon>Pisolithaceae</taxon>
        <taxon>Pisolithus</taxon>
    </lineage>
</organism>
<dbReference type="HOGENOM" id="CLU_1759543_0_0_1"/>
<sequence length="148" mass="16539">MPSGNTLESTCSDEAPSNLIVRDGATNFGSMEGEGAVDDTDIDTEGILDIEEVDDELSDGDSGFGLEGKPVQFNGGRFWNYVNYMLNLLCKSAHKDTSMKEEFKKGVAGIMVQIFQDKLLNCSRHRKVMRLMAANPQWQTTIQHRLMW</sequence>
<accession>A0A0C9YTJ7</accession>
<dbReference type="AlphaFoldDB" id="A0A0C9YTJ7"/>
<reference evidence="2" key="2">
    <citation type="submission" date="2015-01" db="EMBL/GenBank/DDBJ databases">
        <title>Evolutionary Origins and Diversification of the Mycorrhizal Mutualists.</title>
        <authorList>
            <consortium name="DOE Joint Genome Institute"/>
            <consortium name="Mycorrhizal Genomics Consortium"/>
            <person name="Kohler A."/>
            <person name="Kuo A."/>
            <person name="Nagy L.G."/>
            <person name="Floudas D."/>
            <person name="Copeland A."/>
            <person name="Barry K.W."/>
            <person name="Cichocki N."/>
            <person name="Veneault-Fourrey C."/>
            <person name="LaButti K."/>
            <person name="Lindquist E.A."/>
            <person name="Lipzen A."/>
            <person name="Lundell T."/>
            <person name="Morin E."/>
            <person name="Murat C."/>
            <person name="Riley R."/>
            <person name="Ohm R."/>
            <person name="Sun H."/>
            <person name="Tunlid A."/>
            <person name="Henrissat B."/>
            <person name="Grigoriev I.V."/>
            <person name="Hibbett D.S."/>
            <person name="Martin F."/>
        </authorList>
    </citation>
    <scope>NUCLEOTIDE SEQUENCE [LARGE SCALE GENOMIC DNA]</scope>
    <source>
        <strain evidence="2">441</strain>
    </source>
</reference>
<evidence type="ECO:0000313" key="1">
    <source>
        <dbReference type="EMBL" id="KIK11223.1"/>
    </source>
</evidence>
<dbReference type="EMBL" id="KN834273">
    <property type="protein sequence ID" value="KIK11223.1"/>
    <property type="molecule type" value="Genomic_DNA"/>
</dbReference>
<keyword evidence="2" id="KW-1185">Reference proteome</keyword>